<evidence type="ECO:0000256" key="3">
    <source>
        <dbReference type="ARBA" id="ARBA00022989"/>
    </source>
</evidence>
<feature type="transmembrane region" description="Helical" evidence="5">
    <location>
        <begin position="19"/>
        <end position="41"/>
    </location>
</feature>
<comment type="caution">
    <text evidence="7">The sequence shown here is derived from an EMBL/GenBank/DDBJ whole genome shotgun (WGS) entry which is preliminary data.</text>
</comment>
<feature type="transmembrane region" description="Helical" evidence="5">
    <location>
        <begin position="222"/>
        <end position="240"/>
    </location>
</feature>
<dbReference type="PANTHER" id="PTHR16002:SF6">
    <property type="entry name" value="INSULIN-LIKE GROWTH FACTOR-BINDING PROTEIN 3 RECEPTOR"/>
    <property type="match status" value="1"/>
</dbReference>
<organism evidence="7 8">
    <name type="scientific">Pyxicephalus adspersus</name>
    <name type="common">African bullfrog</name>
    <dbReference type="NCBI Taxonomy" id="30357"/>
    <lineage>
        <taxon>Eukaryota</taxon>
        <taxon>Metazoa</taxon>
        <taxon>Chordata</taxon>
        <taxon>Craniata</taxon>
        <taxon>Vertebrata</taxon>
        <taxon>Euteleostomi</taxon>
        <taxon>Amphibia</taxon>
        <taxon>Batrachia</taxon>
        <taxon>Anura</taxon>
        <taxon>Neobatrachia</taxon>
        <taxon>Ranoidea</taxon>
        <taxon>Pyxicephalidae</taxon>
        <taxon>Pyxicephalinae</taxon>
        <taxon>Pyxicephalus</taxon>
    </lineage>
</organism>
<accession>A0AAV3AB01</accession>
<dbReference type="Proteomes" id="UP001181693">
    <property type="component" value="Unassembled WGS sequence"/>
</dbReference>
<comment type="subcellular location">
    <subcellularLocation>
        <location evidence="1">Membrane</location>
    </subcellularLocation>
</comment>
<name>A0AAV3AB01_PYXAD</name>
<keyword evidence="4 5" id="KW-0472">Membrane</keyword>
<evidence type="ECO:0000259" key="6">
    <source>
        <dbReference type="Pfam" id="PF14940"/>
    </source>
</evidence>
<dbReference type="EMBL" id="DYDO01000008">
    <property type="protein sequence ID" value="DBA19043.1"/>
    <property type="molecule type" value="Genomic_DNA"/>
</dbReference>
<gene>
    <name evidence="7" type="ORF">GDO54_014920</name>
</gene>
<evidence type="ECO:0000313" key="8">
    <source>
        <dbReference type="Proteomes" id="UP001181693"/>
    </source>
</evidence>
<evidence type="ECO:0000313" key="7">
    <source>
        <dbReference type="EMBL" id="DBA19043.1"/>
    </source>
</evidence>
<proteinExistence type="predicted"/>
<sequence length="253" mass="27840">MTCQPCQGLRSCIHHHPPVVTFFICVVTLGFTYLLFGAYIMTQPVQDIDFTQEWGGILHALSTGKICTQSNSSQHVEGTRNPEDSANASALVTITISPWQLVANHSSLKIIANGTQLGMKGTDTQLTITLISHWLSTQCNISEVECTAKYCISLTGPRELLPRSTQSIQCPLNSSSVPEIYMLETEPIASTKCYNLMYDGNLKENLIPQEEAALCAQRLRNAALVILALAFLWMVLLAFCSPSFKEKKTEGPL</sequence>
<dbReference type="Pfam" id="PF14940">
    <property type="entry name" value="TMEM219"/>
    <property type="match status" value="1"/>
</dbReference>
<evidence type="ECO:0000256" key="2">
    <source>
        <dbReference type="ARBA" id="ARBA00022692"/>
    </source>
</evidence>
<keyword evidence="8" id="KW-1185">Reference proteome</keyword>
<reference evidence="7" key="1">
    <citation type="thesis" date="2020" institute="ProQuest LLC" country="789 East Eisenhower Parkway, Ann Arbor, MI, USA">
        <title>Comparative Genomics and Chromosome Evolution.</title>
        <authorList>
            <person name="Mudd A.B."/>
        </authorList>
    </citation>
    <scope>NUCLEOTIDE SEQUENCE</scope>
    <source>
        <strain evidence="7">1538</strain>
        <tissue evidence="7">Blood</tissue>
    </source>
</reference>
<dbReference type="InterPro" id="IPR039587">
    <property type="entry name" value="TMEM248/TMEM219_dom"/>
</dbReference>
<evidence type="ECO:0000256" key="5">
    <source>
        <dbReference type="SAM" id="Phobius"/>
    </source>
</evidence>
<dbReference type="GO" id="GO:0016020">
    <property type="term" value="C:membrane"/>
    <property type="evidence" value="ECO:0007669"/>
    <property type="project" value="UniProtKB-SubCell"/>
</dbReference>
<evidence type="ECO:0000256" key="4">
    <source>
        <dbReference type="ARBA" id="ARBA00023136"/>
    </source>
</evidence>
<dbReference type="AlphaFoldDB" id="A0AAV3AB01"/>
<keyword evidence="3 5" id="KW-1133">Transmembrane helix</keyword>
<dbReference type="PANTHER" id="PTHR16002">
    <property type="entry name" value="TRANSMEMBRANE PROTEIN 248-LIKE"/>
    <property type="match status" value="1"/>
</dbReference>
<keyword evidence="2 5" id="KW-0812">Transmembrane</keyword>
<protein>
    <recommendedName>
        <fullName evidence="6">TMEM248/TMEM219 domain-containing protein</fullName>
    </recommendedName>
</protein>
<dbReference type="InterPro" id="IPR039493">
    <property type="entry name" value="TMEM248/TMEM219"/>
</dbReference>
<feature type="domain" description="TMEM248/TMEM219" evidence="6">
    <location>
        <begin position="9"/>
        <end position="182"/>
    </location>
</feature>
<evidence type="ECO:0000256" key="1">
    <source>
        <dbReference type="ARBA" id="ARBA00004370"/>
    </source>
</evidence>